<dbReference type="AlphaFoldDB" id="A0A0D1X8T8"/>
<dbReference type="Pfam" id="PF11702">
    <property type="entry name" value="DUF3295"/>
    <property type="match status" value="2"/>
</dbReference>
<feature type="domain" description="DUF3295" evidence="2">
    <location>
        <begin position="265"/>
        <end position="356"/>
    </location>
</feature>
<dbReference type="Proteomes" id="UP000053259">
    <property type="component" value="Unassembled WGS sequence"/>
</dbReference>
<evidence type="ECO:0000313" key="4">
    <source>
        <dbReference type="Proteomes" id="UP000053259"/>
    </source>
</evidence>
<evidence type="ECO:0000313" key="3">
    <source>
        <dbReference type="EMBL" id="KIV98445.1"/>
    </source>
</evidence>
<organism evidence="3 4">
    <name type="scientific">Verruconis gallopava</name>
    <dbReference type="NCBI Taxonomy" id="253628"/>
    <lineage>
        <taxon>Eukaryota</taxon>
        <taxon>Fungi</taxon>
        <taxon>Dikarya</taxon>
        <taxon>Ascomycota</taxon>
        <taxon>Pezizomycotina</taxon>
        <taxon>Dothideomycetes</taxon>
        <taxon>Pleosporomycetidae</taxon>
        <taxon>Venturiales</taxon>
        <taxon>Sympoventuriaceae</taxon>
        <taxon>Verruconis</taxon>
    </lineage>
</organism>
<feature type="compositionally biased region" description="Polar residues" evidence="1">
    <location>
        <begin position="166"/>
        <end position="178"/>
    </location>
</feature>
<dbReference type="STRING" id="253628.A0A0D1X8T8"/>
<dbReference type="RefSeq" id="XP_016208315.1">
    <property type="nucleotide sequence ID" value="XM_016363862.1"/>
</dbReference>
<dbReference type="InParanoid" id="A0A0D1X8T8"/>
<feature type="region of interest" description="Disordered" evidence="1">
    <location>
        <begin position="79"/>
        <end position="138"/>
    </location>
</feature>
<feature type="domain" description="DUF3295" evidence="2">
    <location>
        <begin position="95"/>
        <end position="256"/>
    </location>
</feature>
<feature type="compositionally biased region" description="Acidic residues" evidence="1">
    <location>
        <begin position="218"/>
        <end position="228"/>
    </location>
</feature>
<evidence type="ECO:0000259" key="2">
    <source>
        <dbReference type="Pfam" id="PF11702"/>
    </source>
</evidence>
<dbReference type="EMBL" id="KN847686">
    <property type="protein sequence ID" value="KIV98445.1"/>
    <property type="molecule type" value="Genomic_DNA"/>
</dbReference>
<reference evidence="3 4" key="1">
    <citation type="submission" date="2015-01" db="EMBL/GenBank/DDBJ databases">
        <title>The Genome Sequence of Ochroconis gallopava CBS43764.</title>
        <authorList>
            <consortium name="The Broad Institute Genomics Platform"/>
            <person name="Cuomo C."/>
            <person name="de Hoog S."/>
            <person name="Gorbushina A."/>
            <person name="Stielow B."/>
            <person name="Teixiera M."/>
            <person name="Abouelleil A."/>
            <person name="Chapman S.B."/>
            <person name="Priest M."/>
            <person name="Young S.K."/>
            <person name="Wortman J."/>
            <person name="Nusbaum C."/>
            <person name="Birren B."/>
        </authorList>
    </citation>
    <scope>NUCLEOTIDE SEQUENCE [LARGE SCALE GENOMIC DNA]</scope>
    <source>
        <strain evidence="3 4">CBS 43764</strain>
    </source>
</reference>
<dbReference type="VEuPathDB" id="FungiDB:PV09_09743"/>
<name>A0A0D1X8T8_9PEZI</name>
<feature type="compositionally biased region" description="Basic and acidic residues" evidence="1">
    <location>
        <begin position="182"/>
        <end position="195"/>
    </location>
</feature>
<feature type="region of interest" description="Disordered" evidence="1">
    <location>
        <begin position="166"/>
        <end position="228"/>
    </location>
</feature>
<evidence type="ECO:0000256" key="1">
    <source>
        <dbReference type="SAM" id="MobiDB-lite"/>
    </source>
</evidence>
<dbReference type="InterPro" id="IPR021711">
    <property type="entry name" value="DUF3295"/>
</dbReference>
<gene>
    <name evidence="3" type="ORF">PV09_09743</name>
</gene>
<sequence length="356" mass="40340">MQTNNSFPPSPTVCHSGTPPESSTSTVELKLYSILEAWLVYRQSEKRKICQAPGGTELVQALKIFLELNLRDTKLSEGKAKNQTSQLRKVQRFTRTKHDSSTKIAPRNRGRNRRDTKFILGGSPESDTNQLEEHNNDKERIEDVDTREGIAERGRLSTDIDTILTTKLNGTPGTSKCQQTRHRSEEPNVSEEHSRGCHSYTDADSDGSLRISEKGIDDENEDEWEDDDGSFQRIDSKLETITQTSLITTLFGNPSSCSIQEIEPSSAPRPIPTSSSFIVQPPILSPRTARRNMFSKELPQSLRKQLIRDRQINKTTIFGIFEPSTLLLNKPRTRKIAPSHNRYFDAGLLDYHERGW</sequence>
<feature type="region of interest" description="Disordered" evidence="1">
    <location>
        <begin position="1"/>
        <end position="24"/>
    </location>
</feature>
<keyword evidence="4" id="KW-1185">Reference proteome</keyword>
<protein>
    <recommendedName>
        <fullName evidence="2">DUF3295 domain-containing protein</fullName>
    </recommendedName>
</protein>
<dbReference type="OrthoDB" id="5054775at2759"/>
<proteinExistence type="predicted"/>
<accession>A0A0D1X8T8</accession>
<dbReference type="HOGENOM" id="CLU_778904_0_0_1"/>
<dbReference type="GeneID" id="27317716"/>